<sequence>MRKILTLTALALFAAGAWAHNCPNEMKAIDAKLATKPNVPRDTLDKVAKLRKEGETMHSAGKHAESMKALGEAKKLLGI</sequence>
<dbReference type="RefSeq" id="WP_187082445.1">
    <property type="nucleotide sequence ID" value="NZ_JACORU010000005.1"/>
</dbReference>
<evidence type="ECO:0000313" key="2">
    <source>
        <dbReference type="EMBL" id="MBC5765982.1"/>
    </source>
</evidence>
<gene>
    <name evidence="2" type="ORF">H8R02_16055</name>
</gene>
<dbReference type="AlphaFoldDB" id="A0A923S6B4"/>
<keyword evidence="3" id="KW-1185">Reference proteome</keyword>
<feature type="chain" id="PRO_5037427193" evidence="1">
    <location>
        <begin position="20"/>
        <end position="79"/>
    </location>
</feature>
<organism evidence="2 3">
    <name type="scientific">Ramlibacter albus</name>
    <dbReference type="NCBI Taxonomy" id="2079448"/>
    <lineage>
        <taxon>Bacteria</taxon>
        <taxon>Pseudomonadati</taxon>
        <taxon>Pseudomonadota</taxon>
        <taxon>Betaproteobacteria</taxon>
        <taxon>Burkholderiales</taxon>
        <taxon>Comamonadaceae</taxon>
        <taxon>Ramlibacter</taxon>
    </lineage>
</organism>
<name>A0A923S6B4_9BURK</name>
<accession>A0A923S6B4</accession>
<feature type="signal peptide" evidence="1">
    <location>
        <begin position="1"/>
        <end position="19"/>
    </location>
</feature>
<dbReference type="EMBL" id="JACORU010000005">
    <property type="protein sequence ID" value="MBC5765982.1"/>
    <property type="molecule type" value="Genomic_DNA"/>
</dbReference>
<protein>
    <submittedName>
        <fullName evidence="2">Uncharacterized protein</fullName>
    </submittedName>
</protein>
<evidence type="ECO:0000313" key="3">
    <source>
        <dbReference type="Proteomes" id="UP000596827"/>
    </source>
</evidence>
<proteinExistence type="predicted"/>
<evidence type="ECO:0000256" key="1">
    <source>
        <dbReference type="SAM" id="SignalP"/>
    </source>
</evidence>
<reference evidence="2" key="1">
    <citation type="submission" date="2020-08" db="EMBL/GenBank/DDBJ databases">
        <title>Ramlibacter sp. GTP1 16S ribosomal RNA gene genome sequencing and assembly.</title>
        <authorList>
            <person name="Kang M."/>
        </authorList>
    </citation>
    <scope>NUCLEOTIDE SEQUENCE</scope>
    <source>
        <strain evidence="2">GTP1</strain>
    </source>
</reference>
<comment type="caution">
    <text evidence="2">The sequence shown here is derived from an EMBL/GenBank/DDBJ whole genome shotgun (WGS) entry which is preliminary data.</text>
</comment>
<dbReference type="Proteomes" id="UP000596827">
    <property type="component" value="Unassembled WGS sequence"/>
</dbReference>
<keyword evidence="1" id="KW-0732">Signal</keyword>